<dbReference type="SUPFAM" id="SSF52091">
    <property type="entry name" value="SpoIIaa-like"/>
    <property type="match status" value="1"/>
</dbReference>
<evidence type="ECO:0000256" key="3">
    <source>
        <dbReference type="SAM" id="MobiDB-lite"/>
    </source>
</evidence>
<accession>A0A3N0EB91</accession>
<feature type="region of interest" description="Disordered" evidence="3">
    <location>
        <begin position="117"/>
        <end position="138"/>
    </location>
</feature>
<dbReference type="InterPro" id="IPR036513">
    <property type="entry name" value="STAS_dom_sf"/>
</dbReference>
<dbReference type="Pfam" id="PF01740">
    <property type="entry name" value="STAS"/>
    <property type="match status" value="1"/>
</dbReference>
<evidence type="ECO:0000313" key="5">
    <source>
        <dbReference type="EMBL" id="RNL85076.1"/>
    </source>
</evidence>
<gene>
    <name evidence="5" type="ORF">EFW17_10390</name>
</gene>
<organism evidence="5 6">
    <name type="scientific">Halostreptopolyspora alba</name>
    <dbReference type="NCBI Taxonomy" id="2487137"/>
    <lineage>
        <taxon>Bacteria</taxon>
        <taxon>Bacillati</taxon>
        <taxon>Actinomycetota</taxon>
        <taxon>Actinomycetes</taxon>
        <taxon>Streptosporangiales</taxon>
        <taxon>Nocardiopsidaceae</taxon>
        <taxon>Halostreptopolyspora</taxon>
    </lineage>
</organism>
<dbReference type="NCBIfam" id="TIGR00377">
    <property type="entry name" value="ant_ant_sig"/>
    <property type="match status" value="1"/>
</dbReference>
<dbReference type="AlphaFoldDB" id="A0A3N0EB91"/>
<dbReference type="CDD" id="cd07043">
    <property type="entry name" value="STAS_anti-anti-sigma_factors"/>
    <property type="match status" value="1"/>
</dbReference>
<dbReference type="OrthoDB" id="3294096at2"/>
<dbReference type="Proteomes" id="UP000269198">
    <property type="component" value="Unassembled WGS sequence"/>
</dbReference>
<keyword evidence="6" id="KW-1185">Reference proteome</keyword>
<evidence type="ECO:0000259" key="4">
    <source>
        <dbReference type="PROSITE" id="PS50801"/>
    </source>
</evidence>
<dbReference type="InterPro" id="IPR003658">
    <property type="entry name" value="Anti-sigma_ant"/>
</dbReference>
<name>A0A3N0EB91_9ACTN</name>
<dbReference type="RefSeq" id="WP_123201125.1">
    <property type="nucleotide sequence ID" value="NZ_RJMB01000008.1"/>
</dbReference>
<dbReference type="GO" id="GO:0043856">
    <property type="term" value="F:anti-sigma factor antagonist activity"/>
    <property type="evidence" value="ECO:0007669"/>
    <property type="project" value="InterPro"/>
</dbReference>
<comment type="similarity">
    <text evidence="1 2">Belongs to the anti-sigma-factor antagonist family.</text>
</comment>
<dbReference type="PROSITE" id="PS50801">
    <property type="entry name" value="STAS"/>
    <property type="match status" value="1"/>
</dbReference>
<evidence type="ECO:0000256" key="1">
    <source>
        <dbReference type="ARBA" id="ARBA00009013"/>
    </source>
</evidence>
<protein>
    <recommendedName>
        <fullName evidence="2">Anti-sigma factor antagonist</fullName>
    </recommendedName>
</protein>
<sequence length="138" mass="15284">MTRTVIKRRLSFSDGAGHGVVELTGELDLAGMPCLERIAEVVVRRGTRWLVLDLRYLEFCDVAGLRALLTLQDTLARHDVSLALVNVPAHVTRVMTATRLDSFFTVITQPTALEERGMVRHSRSAASHPRPPDSRPVA</sequence>
<comment type="caution">
    <text evidence="5">The sequence shown here is derived from an EMBL/GenBank/DDBJ whole genome shotgun (WGS) entry which is preliminary data.</text>
</comment>
<evidence type="ECO:0000313" key="6">
    <source>
        <dbReference type="Proteomes" id="UP000269198"/>
    </source>
</evidence>
<reference evidence="5 6" key="1">
    <citation type="submission" date="2018-11" db="EMBL/GenBank/DDBJ databases">
        <title>The genome draft of YIM 96095.</title>
        <authorList>
            <person name="Tang S.-K."/>
            <person name="Chunyu W.-X."/>
            <person name="Feng Y.-Z."/>
        </authorList>
    </citation>
    <scope>NUCLEOTIDE SEQUENCE [LARGE SCALE GENOMIC DNA]</scope>
    <source>
        <strain evidence="5 6">YIM 96095</strain>
    </source>
</reference>
<dbReference type="PANTHER" id="PTHR33495">
    <property type="entry name" value="ANTI-SIGMA FACTOR ANTAGONIST TM_1081-RELATED-RELATED"/>
    <property type="match status" value="1"/>
</dbReference>
<dbReference type="Gene3D" id="3.30.750.24">
    <property type="entry name" value="STAS domain"/>
    <property type="match status" value="1"/>
</dbReference>
<dbReference type="EMBL" id="RJMB01000008">
    <property type="protein sequence ID" value="RNL85076.1"/>
    <property type="molecule type" value="Genomic_DNA"/>
</dbReference>
<feature type="domain" description="STAS" evidence="4">
    <location>
        <begin position="20"/>
        <end position="100"/>
    </location>
</feature>
<evidence type="ECO:0000256" key="2">
    <source>
        <dbReference type="RuleBase" id="RU003749"/>
    </source>
</evidence>
<dbReference type="InterPro" id="IPR002645">
    <property type="entry name" value="STAS_dom"/>
</dbReference>
<proteinExistence type="inferred from homology"/>